<evidence type="ECO:0000256" key="2">
    <source>
        <dbReference type="ARBA" id="ARBA00022448"/>
    </source>
</evidence>
<dbReference type="Proteomes" id="UP000030687">
    <property type="component" value="Unassembled WGS sequence"/>
</dbReference>
<keyword evidence="10" id="KW-1185">Reference proteome</keyword>
<keyword evidence="4" id="KW-0029">Amino-acid transport</keyword>
<dbReference type="GO" id="GO:0016020">
    <property type="term" value="C:membrane"/>
    <property type="evidence" value="ECO:0007669"/>
    <property type="project" value="UniProtKB-SubCell"/>
</dbReference>
<keyword evidence="2" id="KW-0813">Transport</keyword>
<feature type="transmembrane region" description="Helical" evidence="7">
    <location>
        <begin position="379"/>
        <end position="400"/>
    </location>
</feature>
<feature type="domain" description="Amino acid transporter transmembrane" evidence="8">
    <location>
        <begin position="138"/>
        <end position="407"/>
    </location>
</feature>
<dbReference type="AlphaFoldDB" id="V4TH08"/>
<keyword evidence="6 7" id="KW-0472">Membrane</keyword>
<feature type="transmembrane region" description="Helical" evidence="7">
    <location>
        <begin position="230"/>
        <end position="251"/>
    </location>
</feature>
<dbReference type="PANTHER" id="PTHR48017">
    <property type="entry name" value="OS05G0424000 PROTEIN-RELATED"/>
    <property type="match status" value="1"/>
</dbReference>
<dbReference type="InterPro" id="IPR013057">
    <property type="entry name" value="AA_transpt_TM"/>
</dbReference>
<evidence type="ECO:0000259" key="8">
    <source>
        <dbReference type="Pfam" id="PF01490"/>
    </source>
</evidence>
<sequence length="422" mass="46094">MAQPTQPDPFLEVCRDSDAGAAFVLESKGEWWHAGFHLTTAIVGPTILTLPYVFRGLGWGLGFTCLTVMGFVTFYSYYLMSKVLDHCEKAGRRHIRFRELAADVLGSGWMFYFVIFIQTAINTGVGIGAILLAGECLQLPTFHSLRHINLVSLLLSLGYSFLVVGACINAGFSKNAPPKDYSLESSKSARIFSAFTSISIIAAIFGNGILPEIQATLAPPATGKMVKGLLMCYSVIFVTFYSAAVSGYWAFGNESNSNILKSLMPDNGPSLAPTSVIGLAVVFVLLQLFAIGLVYSQVAFEIMEKKSADVKQGLFSKRNLIPRLILRTLYMMFCGFMAAMLPFFGDINGVVGAIGFIPLDFILPMLLYNMTHKPPKTSIIYWTNISIMAVFTGAGFMGAFSSTRKLILDANKFKLFSSDVVD</sequence>
<feature type="transmembrane region" description="Helical" evidence="7">
    <location>
        <begin position="271"/>
        <end position="295"/>
    </location>
</feature>
<feature type="transmembrane region" description="Helical" evidence="7">
    <location>
        <begin position="109"/>
        <end position="132"/>
    </location>
</feature>
<comment type="subcellular location">
    <subcellularLocation>
        <location evidence="1">Membrane</location>
    </subcellularLocation>
</comment>
<organism evidence="9 10">
    <name type="scientific">Citrus clementina</name>
    <name type="common">Clementine</name>
    <name type="synonym">Citrus deliciosa x Citrus sinensis</name>
    <dbReference type="NCBI Taxonomy" id="85681"/>
    <lineage>
        <taxon>Eukaryota</taxon>
        <taxon>Viridiplantae</taxon>
        <taxon>Streptophyta</taxon>
        <taxon>Embryophyta</taxon>
        <taxon>Tracheophyta</taxon>
        <taxon>Spermatophyta</taxon>
        <taxon>Magnoliopsida</taxon>
        <taxon>eudicotyledons</taxon>
        <taxon>Gunneridae</taxon>
        <taxon>Pentapetalae</taxon>
        <taxon>rosids</taxon>
        <taxon>malvids</taxon>
        <taxon>Sapindales</taxon>
        <taxon>Rutaceae</taxon>
        <taxon>Aurantioideae</taxon>
        <taxon>Citrus</taxon>
    </lineage>
</organism>
<evidence type="ECO:0000313" key="9">
    <source>
        <dbReference type="EMBL" id="ESR52622.1"/>
    </source>
</evidence>
<evidence type="ECO:0000256" key="6">
    <source>
        <dbReference type="ARBA" id="ARBA00023136"/>
    </source>
</evidence>
<name>V4TH08_CITCL</name>
<feature type="transmembrane region" description="Helical" evidence="7">
    <location>
        <begin position="153"/>
        <end position="172"/>
    </location>
</feature>
<keyword evidence="5 7" id="KW-1133">Transmembrane helix</keyword>
<accession>V4TH08</accession>
<feature type="transmembrane region" description="Helical" evidence="7">
    <location>
        <begin position="31"/>
        <end position="50"/>
    </location>
</feature>
<evidence type="ECO:0000256" key="5">
    <source>
        <dbReference type="ARBA" id="ARBA00022989"/>
    </source>
</evidence>
<dbReference type="Gramene" id="ESR52622">
    <property type="protein sequence ID" value="ESR52622"/>
    <property type="gene ID" value="CICLE_v10020104mg"/>
</dbReference>
<evidence type="ECO:0000256" key="4">
    <source>
        <dbReference type="ARBA" id="ARBA00022970"/>
    </source>
</evidence>
<dbReference type="GO" id="GO:0006865">
    <property type="term" value="P:amino acid transport"/>
    <property type="evidence" value="ECO:0007669"/>
    <property type="project" value="UniProtKB-KW"/>
</dbReference>
<protein>
    <recommendedName>
        <fullName evidence="8">Amino acid transporter transmembrane domain-containing protein</fullName>
    </recommendedName>
</protein>
<evidence type="ECO:0000256" key="1">
    <source>
        <dbReference type="ARBA" id="ARBA00004370"/>
    </source>
</evidence>
<proteinExistence type="predicted"/>
<evidence type="ECO:0000256" key="7">
    <source>
        <dbReference type="SAM" id="Phobius"/>
    </source>
</evidence>
<evidence type="ECO:0000313" key="10">
    <source>
        <dbReference type="Proteomes" id="UP000030687"/>
    </source>
</evidence>
<feature type="transmembrane region" description="Helical" evidence="7">
    <location>
        <begin position="324"/>
        <end position="344"/>
    </location>
</feature>
<feature type="transmembrane region" description="Helical" evidence="7">
    <location>
        <begin position="192"/>
        <end position="210"/>
    </location>
</feature>
<feature type="transmembrane region" description="Helical" evidence="7">
    <location>
        <begin position="57"/>
        <end position="78"/>
    </location>
</feature>
<dbReference type="Pfam" id="PF01490">
    <property type="entry name" value="Aa_trans"/>
    <property type="match status" value="1"/>
</dbReference>
<keyword evidence="3 7" id="KW-0812">Transmembrane</keyword>
<evidence type="ECO:0000256" key="3">
    <source>
        <dbReference type="ARBA" id="ARBA00022692"/>
    </source>
</evidence>
<dbReference type="EMBL" id="KI536661">
    <property type="protein sequence ID" value="ESR52622.1"/>
    <property type="molecule type" value="Genomic_DNA"/>
</dbReference>
<gene>
    <name evidence="9" type="ORF">CICLE_v10020104mg</name>
</gene>
<dbReference type="KEGG" id="cic:CICLE_v10020104mg"/>
<feature type="transmembrane region" description="Helical" evidence="7">
    <location>
        <begin position="350"/>
        <end position="367"/>
    </location>
</feature>
<reference evidence="9 10" key="1">
    <citation type="submission" date="2013-10" db="EMBL/GenBank/DDBJ databases">
        <authorList>
            <consortium name="International Citrus Genome Consortium"/>
            <person name="Jenkins J."/>
            <person name="Schmutz J."/>
            <person name="Prochnik S."/>
            <person name="Rokhsar D."/>
            <person name="Gmitter F."/>
            <person name="Ollitrault P."/>
            <person name="Machado M."/>
            <person name="Talon M."/>
            <person name="Wincker P."/>
            <person name="Jaillon O."/>
            <person name="Morgante M."/>
        </authorList>
    </citation>
    <scope>NUCLEOTIDE SEQUENCE</scope>
    <source>
        <strain evidence="10">cv. Clemenules</strain>
    </source>
</reference>